<dbReference type="Proteomes" id="UP000283627">
    <property type="component" value="Unassembled WGS sequence"/>
</dbReference>
<dbReference type="RefSeq" id="WP_123409318.1">
    <property type="nucleotide sequence ID" value="NZ_MOBP01000016.1"/>
</dbReference>
<dbReference type="EMBL" id="MOBP01000016">
    <property type="protein sequence ID" value="RON49040.1"/>
    <property type="molecule type" value="Genomic_DNA"/>
</dbReference>
<dbReference type="Gene3D" id="2.80.10.50">
    <property type="match status" value="2"/>
</dbReference>
<dbReference type="OrthoDB" id="7031136at2"/>
<dbReference type="NCBIfam" id="TIGR02608">
    <property type="entry name" value="delta_60_rpt"/>
    <property type="match status" value="4"/>
</dbReference>
<dbReference type="InterPro" id="IPR013431">
    <property type="entry name" value="Delta_60_rpt"/>
</dbReference>
<organism evidence="1 2">
    <name type="scientific">Pseudomonas frederiksbergensis</name>
    <dbReference type="NCBI Taxonomy" id="104087"/>
    <lineage>
        <taxon>Bacteria</taxon>
        <taxon>Pseudomonadati</taxon>
        <taxon>Pseudomonadota</taxon>
        <taxon>Gammaproteobacteria</taxon>
        <taxon>Pseudomonadales</taxon>
        <taxon>Pseudomonadaceae</taxon>
        <taxon>Pseudomonas</taxon>
    </lineage>
</organism>
<name>A0A423KAJ8_9PSED</name>
<reference evidence="1 2" key="1">
    <citation type="submission" date="2016-10" db="EMBL/GenBank/DDBJ databases">
        <title>Comparative genome analysis of multiple Pseudomonas spp. focuses on biocontrol and plant growth promoting traits.</title>
        <authorList>
            <person name="Tao X.-Y."/>
            <person name="Taylor C.G."/>
        </authorList>
    </citation>
    <scope>NUCLEOTIDE SEQUENCE [LARGE SCALE GENOMIC DNA]</scope>
    <source>
        <strain evidence="1 2">39A2</strain>
    </source>
</reference>
<evidence type="ECO:0000313" key="1">
    <source>
        <dbReference type="EMBL" id="RON49040.1"/>
    </source>
</evidence>
<dbReference type="AlphaFoldDB" id="A0A423KAJ8"/>
<evidence type="ECO:0000313" key="2">
    <source>
        <dbReference type="Proteomes" id="UP000283627"/>
    </source>
</evidence>
<gene>
    <name evidence="1" type="ORF">BK665_23750</name>
</gene>
<accession>A0A423KAJ8</accession>
<dbReference type="Pfam" id="PF17164">
    <property type="entry name" value="DUF5122"/>
    <property type="match status" value="2"/>
</dbReference>
<proteinExistence type="predicted"/>
<protein>
    <recommendedName>
        <fullName evidence="3">Delta-60 repeat domain-containing protein</fullName>
    </recommendedName>
</protein>
<sequence length="414" mass="43302">MPTQNERRSLNQPSTLDFSFGSEGNATTLLRGNRVIALAVVKTAGVDQGKILGVCSNGSGPFLLFRLTRDGLLDTTFGEAGTGYAEGRFGASTALSTPQGLTLLDNGAILVIGHVRVSSISDDYPAATLFNSNGTPNLVFGQFTFREPAPQAGPTPPPNAAPATASGGLADTGKILFTVNNSSPGPYRYWGLLIQLTLTGELDPSLDGRGYIFFKHNNQNTSTVGVVTQASGRIILAGSTTDQGFLVGYTATGQRDTSFGDQAGVKAFISADGPIRLNAVRVQTDNKPVAVGTMSNGSKGWVARTLDTGTDDSSFNNGNPVITEVPFARLHWTAADIDANGSIVVAGEVDTRLCIVGRLTGDGRPDTTFSPSGISNHRAEHTPNITTSVAVQTPMQILVAGQKNSVPSVSRYHS</sequence>
<evidence type="ECO:0008006" key="3">
    <source>
        <dbReference type="Google" id="ProtNLM"/>
    </source>
</evidence>
<comment type="caution">
    <text evidence="1">The sequence shown here is derived from an EMBL/GenBank/DDBJ whole genome shotgun (WGS) entry which is preliminary data.</text>
</comment>